<protein>
    <submittedName>
        <fullName evidence="4">DUF1254 domain-containing protein</fullName>
    </submittedName>
</protein>
<dbReference type="EMBL" id="JBHUEY010000012">
    <property type="protein sequence ID" value="MFD1785590.1"/>
    <property type="molecule type" value="Genomic_DNA"/>
</dbReference>
<name>A0ABW4N8G5_9CAUL</name>
<accession>A0ABW4N8G5</accession>
<keyword evidence="1" id="KW-0732">Signal</keyword>
<dbReference type="PROSITE" id="PS51318">
    <property type="entry name" value="TAT"/>
    <property type="match status" value="1"/>
</dbReference>
<comment type="caution">
    <text evidence="4">The sequence shown here is derived from an EMBL/GenBank/DDBJ whole genome shotgun (WGS) entry which is preliminary data.</text>
</comment>
<dbReference type="RefSeq" id="WP_377281630.1">
    <property type="nucleotide sequence ID" value="NZ_JBHRSI010000004.1"/>
</dbReference>
<dbReference type="InterPro" id="IPR037049">
    <property type="entry name" value="DUF1214_C_sf"/>
</dbReference>
<feature type="chain" id="PRO_5046597544" evidence="1">
    <location>
        <begin position="27"/>
        <end position="435"/>
    </location>
</feature>
<dbReference type="Pfam" id="PF06863">
    <property type="entry name" value="DUF1254"/>
    <property type="match status" value="1"/>
</dbReference>
<dbReference type="Gene3D" id="2.60.120.600">
    <property type="entry name" value="Domain of unknown function DUF1214, C-terminal domain"/>
    <property type="match status" value="1"/>
</dbReference>
<dbReference type="InterPro" id="IPR010621">
    <property type="entry name" value="DUF1214"/>
</dbReference>
<evidence type="ECO:0000256" key="1">
    <source>
        <dbReference type="SAM" id="SignalP"/>
    </source>
</evidence>
<dbReference type="PANTHER" id="PTHR36509">
    <property type="entry name" value="BLL3101 PROTEIN"/>
    <property type="match status" value="1"/>
</dbReference>
<dbReference type="Pfam" id="PF06742">
    <property type="entry name" value="DUF1214"/>
    <property type="match status" value="1"/>
</dbReference>
<evidence type="ECO:0000313" key="5">
    <source>
        <dbReference type="Proteomes" id="UP001597237"/>
    </source>
</evidence>
<dbReference type="InterPro" id="IPR037050">
    <property type="entry name" value="DUF1254_sf"/>
</dbReference>
<dbReference type="Proteomes" id="UP001597237">
    <property type="component" value="Unassembled WGS sequence"/>
</dbReference>
<proteinExistence type="predicted"/>
<sequence length="435" mass="46720">MIWRSDRRRLLLSGVAALAGPWTARAAPAGLQAAARDAWIYALAPIEFGGAFQRARTGPGLNTISHVPFLADHTSRTVTTPNNDTLYSSARLDLSDGPVTITLPPAKDRYLSVALLDAYTNNFAILGTRTTPAGGPVRIMGPGHAPEPGAVVAPTPYVWALGRTLVDGPHDLGAALAFARRIEVSGPRRPPPPEVAPRDAPWADYFMSADRLMRLNPPPAADRPFLAQLGPLSLGGGFDPSRFSPADAARIEAGVAEAKALVRRRVNDGMLADGWFYPKPGRGDFGRDYLYRAAVALGGLATLPRQEAMYMRAAGDGLGVFPAGQKLRLSFPPGGEPPASAFWSLSLYEATPEGQFYFAENPLRRYAIGDRTPGLMRAGDGQLDIWISHQDPGPARRANWLPAPNAPFALVLRAYLPGPDLLEGRYRLPPLTRTG</sequence>
<evidence type="ECO:0000259" key="2">
    <source>
        <dbReference type="Pfam" id="PF06742"/>
    </source>
</evidence>
<evidence type="ECO:0000313" key="4">
    <source>
        <dbReference type="EMBL" id="MFD1785590.1"/>
    </source>
</evidence>
<evidence type="ECO:0000259" key="3">
    <source>
        <dbReference type="Pfam" id="PF06863"/>
    </source>
</evidence>
<dbReference type="SUPFAM" id="SSF160935">
    <property type="entry name" value="VPA0735-like"/>
    <property type="match status" value="1"/>
</dbReference>
<dbReference type="InterPro" id="IPR006311">
    <property type="entry name" value="TAT_signal"/>
</dbReference>
<dbReference type="Gene3D" id="2.60.40.1610">
    <property type="entry name" value="Domain of unknown function DUF1254"/>
    <property type="match status" value="1"/>
</dbReference>
<keyword evidence="5" id="KW-1185">Reference proteome</keyword>
<organism evidence="4 5">
    <name type="scientific">Phenylobacterium terrae</name>
    <dbReference type="NCBI Taxonomy" id="2665495"/>
    <lineage>
        <taxon>Bacteria</taxon>
        <taxon>Pseudomonadati</taxon>
        <taxon>Pseudomonadota</taxon>
        <taxon>Alphaproteobacteria</taxon>
        <taxon>Caulobacterales</taxon>
        <taxon>Caulobacteraceae</taxon>
        <taxon>Phenylobacterium</taxon>
    </lineage>
</organism>
<feature type="signal peptide" evidence="1">
    <location>
        <begin position="1"/>
        <end position="26"/>
    </location>
</feature>
<dbReference type="InterPro" id="IPR010679">
    <property type="entry name" value="DUF1254"/>
</dbReference>
<reference evidence="5" key="1">
    <citation type="journal article" date="2019" name="Int. J. Syst. Evol. Microbiol.">
        <title>The Global Catalogue of Microorganisms (GCM) 10K type strain sequencing project: providing services to taxonomists for standard genome sequencing and annotation.</title>
        <authorList>
            <consortium name="The Broad Institute Genomics Platform"/>
            <consortium name="The Broad Institute Genome Sequencing Center for Infectious Disease"/>
            <person name="Wu L."/>
            <person name="Ma J."/>
        </authorList>
    </citation>
    <scope>NUCLEOTIDE SEQUENCE [LARGE SCALE GENOMIC DNA]</scope>
    <source>
        <strain evidence="5">DFY28</strain>
    </source>
</reference>
<dbReference type="PANTHER" id="PTHR36509:SF2">
    <property type="entry name" value="BLL3101 PROTEIN"/>
    <property type="match status" value="1"/>
</dbReference>
<feature type="domain" description="DUF1214" evidence="2">
    <location>
        <begin position="307"/>
        <end position="418"/>
    </location>
</feature>
<gene>
    <name evidence="4" type="ORF">ACFSC0_19500</name>
</gene>
<feature type="domain" description="DUF1254" evidence="3">
    <location>
        <begin position="62"/>
        <end position="184"/>
    </location>
</feature>